<evidence type="ECO:0000313" key="5">
    <source>
        <dbReference type="Proteomes" id="UP001187531"/>
    </source>
</evidence>
<dbReference type="Gene3D" id="3.90.550.10">
    <property type="entry name" value="Spore Coat Polysaccharide Biosynthesis Protein SpsA, Chain A"/>
    <property type="match status" value="1"/>
</dbReference>
<dbReference type="InterPro" id="IPR005835">
    <property type="entry name" value="NTP_transferase_dom"/>
</dbReference>
<evidence type="ECO:0000259" key="2">
    <source>
        <dbReference type="Pfam" id="PF00483"/>
    </source>
</evidence>
<comment type="similarity">
    <text evidence="1">Belongs to the transferase hexapeptide repeat family.</text>
</comment>
<keyword evidence="5" id="KW-1185">Reference proteome</keyword>
<comment type="caution">
    <text evidence="4">The sequence shown here is derived from an EMBL/GenBank/DDBJ whole genome shotgun (WGS) entry which is preliminary data.</text>
</comment>
<dbReference type="InterPro" id="IPR018357">
    <property type="entry name" value="Hexapep_transf_CS"/>
</dbReference>
<organism evidence="4 5">
    <name type="scientific">Artemia franciscana</name>
    <name type="common">Brine shrimp</name>
    <name type="synonym">Artemia sanfranciscana</name>
    <dbReference type="NCBI Taxonomy" id="6661"/>
    <lineage>
        <taxon>Eukaryota</taxon>
        <taxon>Metazoa</taxon>
        <taxon>Ecdysozoa</taxon>
        <taxon>Arthropoda</taxon>
        <taxon>Crustacea</taxon>
        <taxon>Branchiopoda</taxon>
        <taxon>Anostraca</taxon>
        <taxon>Artemiidae</taxon>
        <taxon>Artemia</taxon>
    </lineage>
</organism>
<dbReference type="GO" id="GO:0016740">
    <property type="term" value="F:transferase activity"/>
    <property type="evidence" value="ECO:0007669"/>
    <property type="project" value="InterPro"/>
</dbReference>
<sequence>MKGTRFRPLSLDVPKPLFPIAGLPIIQHHIEACLKVPGMKEILLIGFHPLSEMQQFVQKMVQEYSVNIRYLQEYIPLGTGGGMYHFRDQIRAGSPDAFFFLHGDVCADFPLKEMLDIHQRKSNVLTILGTEATKQQSLNYGCIVEDKESHKVLHYVDKPSTFVSTLISCGVYVFSPSVFSTIAKVYQEREEEIVSGQREVCLERDAIYLEKEIISRLVVEGLAGVYQTSNWWSQIKSPAAAIYANRHYLALFEKQNLNRLTPRCINVKGDVYIHPTAVVDETALIGPNVSIGHHVVIGPGTRVHNSIILGSSVHVPSELIIRNSIVLPHKELSRSVNMEIVL</sequence>
<dbReference type="InterPro" id="IPR029044">
    <property type="entry name" value="Nucleotide-diphossugar_trans"/>
</dbReference>
<evidence type="ECO:0000259" key="3">
    <source>
        <dbReference type="Pfam" id="PF25087"/>
    </source>
</evidence>
<dbReference type="Pfam" id="PF25087">
    <property type="entry name" value="GMPPB_C"/>
    <property type="match status" value="1"/>
</dbReference>
<protein>
    <recommendedName>
        <fullName evidence="6">Nucleotidyl transferase domain-containing protein</fullName>
    </recommendedName>
</protein>
<feature type="domain" description="Mannose-1-phosphate guanyltransferase C-terminal" evidence="3">
    <location>
        <begin position="268"/>
        <end position="311"/>
    </location>
</feature>
<dbReference type="PROSITE" id="PS00101">
    <property type="entry name" value="HEXAPEP_TRANSFERASES"/>
    <property type="match status" value="1"/>
</dbReference>
<evidence type="ECO:0000313" key="4">
    <source>
        <dbReference type="EMBL" id="KAK2708917.1"/>
    </source>
</evidence>
<reference evidence="4" key="1">
    <citation type="submission" date="2023-07" db="EMBL/GenBank/DDBJ databases">
        <title>Chromosome-level genome assembly of Artemia franciscana.</title>
        <authorList>
            <person name="Jo E."/>
        </authorList>
    </citation>
    <scope>NUCLEOTIDE SEQUENCE</scope>
    <source>
        <tissue evidence="4">Whole body</tissue>
    </source>
</reference>
<dbReference type="EMBL" id="JAVRJZ010000018">
    <property type="protein sequence ID" value="KAK2708917.1"/>
    <property type="molecule type" value="Genomic_DNA"/>
</dbReference>
<proteinExistence type="inferred from homology"/>
<dbReference type="Gene3D" id="2.160.10.10">
    <property type="entry name" value="Hexapeptide repeat proteins"/>
    <property type="match status" value="1"/>
</dbReference>
<dbReference type="InterPro" id="IPR056729">
    <property type="entry name" value="GMPPB_C"/>
</dbReference>
<name>A0AA88HNQ1_ARTSF</name>
<dbReference type="CDD" id="cd06428">
    <property type="entry name" value="M1P_guanylylT_A_like_N"/>
    <property type="match status" value="1"/>
</dbReference>
<accession>A0AA88HNQ1</accession>
<evidence type="ECO:0008006" key="6">
    <source>
        <dbReference type="Google" id="ProtNLM"/>
    </source>
</evidence>
<dbReference type="InterPro" id="IPR050486">
    <property type="entry name" value="Mannose-1P_guanyltransferase"/>
</dbReference>
<dbReference type="Pfam" id="PF00483">
    <property type="entry name" value="NTP_transferase"/>
    <property type="match status" value="1"/>
</dbReference>
<dbReference type="Proteomes" id="UP001187531">
    <property type="component" value="Unassembled WGS sequence"/>
</dbReference>
<feature type="domain" description="Nucleotidyl transferase" evidence="2">
    <location>
        <begin position="2"/>
        <end position="193"/>
    </location>
</feature>
<dbReference type="AlphaFoldDB" id="A0AA88HNQ1"/>
<dbReference type="SUPFAM" id="SSF53448">
    <property type="entry name" value="Nucleotide-diphospho-sugar transferases"/>
    <property type="match status" value="1"/>
</dbReference>
<gene>
    <name evidence="4" type="ORF">QYM36_014523</name>
</gene>
<evidence type="ECO:0000256" key="1">
    <source>
        <dbReference type="ARBA" id="ARBA00007274"/>
    </source>
</evidence>
<dbReference type="PANTHER" id="PTHR22572">
    <property type="entry name" value="SUGAR-1-PHOSPHATE GUANYL TRANSFERASE"/>
    <property type="match status" value="1"/>
</dbReference>